<comment type="catalytic activity">
    <reaction evidence="13">
        <text>L-threonyl-[protein] + ATP = O-phospho-L-threonyl-[protein] + ADP + H(+)</text>
        <dbReference type="Rhea" id="RHEA:46608"/>
        <dbReference type="Rhea" id="RHEA-COMP:11060"/>
        <dbReference type="Rhea" id="RHEA-COMP:11605"/>
        <dbReference type="ChEBI" id="CHEBI:15378"/>
        <dbReference type="ChEBI" id="CHEBI:30013"/>
        <dbReference type="ChEBI" id="CHEBI:30616"/>
        <dbReference type="ChEBI" id="CHEBI:61977"/>
        <dbReference type="ChEBI" id="CHEBI:456216"/>
        <dbReference type="EC" id="2.7.11.1"/>
    </reaction>
</comment>
<dbReference type="FunFam" id="3.30.200.20:FF:000012">
    <property type="entry name" value="microtubule-associated serine/threonine-protein kinase 2 isoform X1"/>
    <property type="match status" value="1"/>
</dbReference>
<dbReference type="InterPro" id="IPR011009">
    <property type="entry name" value="Kinase-like_dom_sf"/>
</dbReference>
<dbReference type="FunFam" id="1.20.1480.20:FF:000001">
    <property type="entry name" value="microtubule-associated serine/threonine-protein kinase 4 isoform X1"/>
    <property type="match status" value="1"/>
</dbReference>
<dbReference type="SMART" id="SM00228">
    <property type="entry name" value="PDZ"/>
    <property type="match status" value="1"/>
</dbReference>
<feature type="compositionally biased region" description="Basic and acidic residues" evidence="15">
    <location>
        <begin position="108"/>
        <end position="118"/>
    </location>
</feature>
<comment type="similarity">
    <text evidence="3">Belongs to the protein kinase superfamily. AGC Ser/Thr protein kinase family.</text>
</comment>
<feature type="domain" description="AGC-kinase C-terminal" evidence="18">
    <location>
        <begin position="800"/>
        <end position="866"/>
    </location>
</feature>
<feature type="domain" description="PDZ" evidence="17">
    <location>
        <begin position="1084"/>
        <end position="1172"/>
    </location>
</feature>
<dbReference type="Gene3D" id="1.20.1480.20">
    <property type="entry name" value="MAST3 pre-PK domain-like"/>
    <property type="match status" value="1"/>
</dbReference>
<comment type="subcellular location">
    <subcellularLocation>
        <location evidence="2">Cytoplasm</location>
    </subcellularLocation>
</comment>
<dbReference type="SMART" id="SM00220">
    <property type="entry name" value="S_TKc"/>
    <property type="match status" value="1"/>
</dbReference>
<evidence type="ECO:0000256" key="11">
    <source>
        <dbReference type="ARBA" id="ARBA00022840"/>
    </source>
</evidence>
<dbReference type="PROSITE" id="PS00108">
    <property type="entry name" value="PROTEIN_KINASE_ST"/>
    <property type="match status" value="1"/>
</dbReference>
<feature type="compositionally biased region" description="Polar residues" evidence="15">
    <location>
        <begin position="243"/>
        <end position="262"/>
    </location>
</feature>
<dbReference type="InterPro" id="IPR023142">
    <property type="entry name" value="MAST_pre-PK_dom_sf"/>
</dbReference>
<dbReference type="SUPFAM" id="SSF50156">
    <property type="entry name" value="PDZ domain-like"/>
    <property type="match status" value="1"/>
</dbReference>
<feature type="compositionally biased region" description="Polar residues" evidence="15">
    <location>
        <begin position="1058"/>
        <end position="1078"/>
    </location>
</feature>
<dbReference type="InterPro" id="IPR008271">
    <property type="entry name" value="Ser/Thr_kinase_AS"/>
</dbReference>
<evidence type="ECO:0000259" key="16">
    <source>
        <dbReference type="PROSITE" id="PS50011"/>
    </source>
</evidence>
<protein>
    <recommendedName>
        <fullName evidence="4">non-specific serine/threonine protein kinase</fullName>
        <ecNumber evidence="4">2.7.11.1</ecNumber>
    </recommendedName>
</protein>
<dbReference type="EC" id="2.7.11.1" evidence="4"/>
<evidence type="ECO:0000256" key="12">
    <source>
        <dbReference type="ARBA" id="ARBA00022842"/>
    </source>
</evidence>
<evidence type="ECO:0000256" key="8">
    <source>
        <dbReference type="ARBA" id="ARBA00022679"/>
    </source>
</evidence>
<dbReference type="GO" id="GO:0004674">
    <property type="term" value="F:protein serine/threonine kinase activity"/>
    <property type="evidence" value="ECO:0007669"/>
    <property type="project" value="UniProtKB-KW"/>
</dbReference>
<keyword evidence="7" id="KW-0597">Phosphoprotein</keyword>
<feature type="compositionally biased region" description="Basic residues" evidence="15">
    <location>
        <begin position="1180"/>
        <end position="1197"/>
    </location>
</feature>
<dbReference type="PROSITE" id="PS50106">
    <property type="entry name" value="PDZ"/>
    <property type="match status" value="1"/>
</dbReference>
<feature type="domain" description="Protein kinase" evidence="16">
    <location>
        <begin position="528"/>
        <end position="799"/>
    </location>
</feature>
<feature type="compositionally biased region" description="Low complexity" evidence="15">
    <location>
        <begin position="956"/>
        <end position="972"/>
    </location>
</feature>
<feature type="compositionally biased region" description="Basic and acidic residues" evidence="15">
    <location>
        <begin position="1423"/>
        <end position="1432"/>
    </location>
</feature>
<feature type="region of interest" description="Disordered" evidence="15">
    <location>
        <begin position="177"/>
        <end position="223"/>
    </location>
</feature>
<evidence type="ECO:0000256" key="13">
    <source>
        <dbReference type="ARBA" id="ARBA00047899"/>
    </source>
</evidence>
<evidence type="ECO:0000256" key="2">
    <source>
        <dbReference type="ARBA" id="ARBA00004496"/>
    </source>
</evidence>
<dbReference type="EMBL" id="JAZGQO010000003">
    <property type="protein sequence ID" value="KAK6188716.1"/>
    <property type="molecule type" value="Genomic_DNA"/>
</dbReference>
<feature type="region of interest" description="Disordered" evidence="15">
    <location>
        <begin position="108"/>
        <end position="141"/>
    </location>
</feature>
<dbReference type="InterPro" id="IPR050236">
    <property type="entry name" value="Ser_Thr_kinase_AGC"/>
</dbReference>
<dbReference type="SUPFAM" id="SSF56112">
    <property type="entry name" value="Protein kinase-like (PK-like)"/>
    <property type="match status" value="1"/>
</dbReference>
<feature type="compositionally biased region" description="Polar residues" evidence="15">
    <location>
        <begin position="188"/>
        <end position="207"/>
    </location>
</feature>
<evidence type="ECO:0000256" key="9">
    <source>
        <dbReference type="ARBA" id="ARBA00022741"/>
    </source>
</evidence>
<comment type="caution">
    <text evidence="19">The sequence shown here is derived from an EMBL/GenBank/DDBJ whole genome shotgun (WGS) entry which is preliminary data.</text>
</comment>
<feature type="region of interest" description="Disordered" evidence="15">
    <location>
        <begin position="1180"/>
        <end position="1432"/>
    </location>
</feature>
<evidence type="ECO:0000313" key="20">
    <source>
        <dbReference type="Proteomes" id="UP001347796"/>
    </source>
</evidence>
<keyword evidence="8" id="KW-0808">Transferase</keyword>
<dbReference type="InterPro" id="IPR000719">
    <property type="entry name" value="Prot_kinase_dom"/>
</dbReference>
<evidence type="ECO:0000256" key="7">
    <source>
        <dbReference type="ARBA" id="ARBA00022553"/>
    </source>
</evidence>
<evidence type="ECO:0000313" key="19">
    <source>
        <dbReference type="EMBL" id="KAK6188716.1"/>
    </source>
</evidence>
<feature type="compositionally biased region" description="Low complexity" evidence="15">
    <location>
        <begin position="1324"/>
        <end position="1363"/>
    </location>
</feature>
<evidence type="ECO:0000256" key="5">
    <source>
        <dbReference type="ARBA" id="ARBA00022490"/>
    </source>
</evidence>
<dbReference type="SUPFAM" id="SSF140482">
    <property type="entry name" value="MAST3 pre-PK domain-like"/>
    <property type="match status" value="1"/>
</dbReference>
<evidence type="ECO:0000256" key="15">
    <source>
        <dbReference type="SAM" id="MobiDB-lite"/>
    </source>
</evidence>
<dbReference type="InterPro" id="IPR001478">
    <property type="entry name" value="PDZ"/>
</dbReference>
<feature type="compositionally biased region" description="Basic and acidic residues" evidence="15">
    <location>
        <begin position="1008"/>
        <end position="1027"/>
    </location>
</feature>
<feature type="region of interest" description="Disordered" evidence="15">
    <location>
        <begin position="955"/>
        <end position="1083"/>
    </location>
</feature>
<dbReference type="Gene3D" id="1.10.510.10">
    <property type="entry name" value="Transferase(Phosphotransferase) domain 1"/>
    <property type="match status" value="1"/>
</dbReference>
<feature type="region of interest" description="Disordered" evidence="15">
    <location>
        <begin position="496"/>
        <end position="521"/>
    </location>
</feature>
<sequence length="1432" mass="160171">MAEKSEAKLSEAKSKRKTFELQHNESMVYEEDVPVIVRRRGCMLRVRITSFTDTDSDGEAPSASRSSACSDFVPILSPSPLPSPLLKKSNDLPFGLPSSLRRLQRTLSEDAKQRRRESMPSTPTGQPNPIVPNTHLGHSNVGALSLEPTNLLRMKNTILGQSAPSLTATLKDLTVHRKGSRNYGRKSGLSTSPTLPQRCPSPQTLTDRSPHESPRNLSPSQHGNFAFQAIKKCDGRRWSFASLPSSGYGTNTPGSSNVSSRYSSHEKLHQFPSAPTAEELVYLSSHFDDDQMTGAEDDGRSSPLMRPRSRSLSSPARSPGGDSEIVIMNSVYKERFPKATAQMEDRLKKFINEHEKLNPSQETDAVLCFLHHQVLEMARDVLSKSEEKLITTAYFYELIDNLEKLKQDARERCEISSLAYSCIYPMIKQLYIIVSRPARLLECLEFDPEEFYMLLEAAEGQAKQTIKDDIPQYIIGKLGLNRDPADITHIETITGDSLDKAEEEDGESEHEKSFSKFPKGKTPCKEDFESMKLISNGAYAAVYLVRHKQTRQRFAMKMIGKQNLMLRNQLQQVFLERDILSFTDNPFVVSMYCSFETKKHLCMVMEYVEGGDCATLLKSVGALPLDLARMYFAETVLALEYLHSYGIVHRDLKPDNLLITAFGHIKLTDFGLSKIGLMSITTNLYEGTIDKQFQDKQVYGTPEYIAPEVILRQGYGKPVDWWSMGIILYEFLVGCVPFFGDTPEELFSQVINESVEWPEEDDWQVREDAKDIISGLLTHDPTERLGFAGAQQVKEHFFFHGLNWENLLRQKAEFVPQLDSEEDTSYFDSRTERYNHDLAEDTEDEPDDVLFHSFSSCSPRYSKVYSRIEELHEDRREKDRRRHSSADDFRTRVLEKQALERKDSNQSECSDTSLEIRSVLRKDSTDTTDSKTDASTVKLDEDVFSNSDSMCRSIDHSSISDSSQTDSDSCLSPQITRSRPPLKNVIPRLAISSEEEKSPSSKELSPVDEGKERSVVKESKKSRDKSNMPKSASATALTLLIHPAGRKTEDSYPRLNSPGGSSASSRDGSPNRDSSPLSRSLKPPIVVKRGARGFGFNFQSVRVYIGESDVYTIQHIVTDVSNNSPAFEAGLRKGDLITHVNDETIQSLLHTQVVHLIMCGGNVLTIRCVPIENTSIKTCAKRKGGNPGKMARKKRQQREKGADRKKGRSLFRRLSTKKAEQHVLPCSPVTPNRASPLSRSYSSSEATPQPMKTVRSPPITVPWSPENSPQNSSNSSSPASSTPNSPAGTTHFGRPSSLHVVKHKKSKTQSLQSPHRRKSVHNIPLSPLARTPSPSPLASSPTRSPSPMACVHQHLQGSSSQSQKTRPAYLNPPVPQTSTPTSRKSFSRPKSCEPTSPLLRRALSPDRLHPSSAEKMPVQRKAPLQDKKSEAL</sequence>
<dbReference type="GO" id="GO:0000287">
    <property type="term" value="F:magnesium ion binding"/>
    <property type="evidence" value="ECO:0007669"/>
    <property type="project" value="InterPro"/>
</dbReference>
<dbReference type="InterPro" id="IPR041489">
    <property type="entry name" value="PDZ_6"/>
</dbReference>
<keyword evidence="10" id="KW-0418">Kinase</keyword>
<dbReference type="GO" id="GO:0005737">
    <property type="term" value="C:cytoplasm"/>
    <property type="evidence" value="ECO:0007669"/>
    <property type="project" value="UniProtKB-SubCell"/>
</dbReference>
<evidence type="ECO:0000259" key="18">
    <source>
        <dbReference type="PROSITE" id="PS51285"/>
    </source>
</evidence>
<evidence type="ECO:0000256" key="14">
    <source>
        <dbReference type="ARBA" id="ARBA00048679"/>
    </source>
</evidence>
<evidence type="ECO:0000256" key="4">
    <source>
        <dbReference type="ARBA" id="ARBA00012513"/>
    </source>
</evidence>
<dbReference type="InterPro" id="IPR036034">
    <property type="entry name" value="PDZ_sf"/>
</dbReference>
<dbReference type="Gene3D" id="3.30.200.20">
    <property type="entry name" value="Phosphorylase Kinase, domain 1"/>
    <property type="match status" value="1"/>
</dbReference>
<keyword evidence="12" id="KW-0460">Magnesium</keyword>
<dbReference type="PROSITE" id="PS50011">
    <property type="entry name" value="PROTEIN_KINASE_DOM"/>
    <property type="match status" value="1"/>
</dbReference>
<comment type="catalytic activity">
    <reaction evidence="14">
        <text>L-seryl-[protein] + ATP = O-phospho-L-seryl-[protein] + ADP + H(+)</text>
        <dbReference type="Rhea" id="RHEA:17989"/>
        <dbReference type="Rhea" id="RHEA-COMP:9863"/>
        <dbReference type="Rhea" id="RHEA-COMP:11604"/>
        <dbReference type="ChEBI" id="CHEBI:15378"/>
        <dbReference type="ChEBI" id="CHEBI:29999"/>
        <dbReference type="ChEBI" id="CHEBI:30616"/>
        <dbReference type="ChEBI" id="CHEBI:83421"/>
        <dbReference type="ChEBI" id="CHEBI:456216"/>
        <dbReference type="EC" id="2.7.11.1"/>
    </reaction>
</comment>
<name>A0AAN8KCU4_PATCE</name>
<dbReference type="Proteomes" id="UP001347796">
    <property type="component" value="Unassembled WGS sequence"/>
</dbReference>
<dbReference type="InterPro" id="IPR037711">
    <property type="entry name" value="MAST"/>
</dbReference>
<feature type="compositionally biased region" description="Low complexity" evidence="15">
    <location>
        <begin position="301"/>
        <end position="319"/>
    </location>
</feature>
<evidence type="ECO:0000256" key="1">
    <source>
        <dbReference type="ARBA" id="ARBA00001946"/>
    </source>
</evidence>
<dbReference type="CDD" id="cd06705">
    <property type="entry name" value="PDZ_MAST"/>
    <property type="match status" value="1"/>
</dbReference>
<dbReference type="InterPro" id="IPR000961">
    <property type="entry name" value="AGC-kinase_C"/>
</dbReference>
<keyword evidence="5" id="KW-0963">Cytoplasm</keyword>
<organism evidence="19 20">
    <name type="scientific">Patella caerulea</name>
    <name type="common">Rayed Mediterranean limpet</name>
    <dbReference type="NCBI Taxonomy" id="87958"/>
    <lineage>
        <taxon>Eukaryota</taxon>
        <taxon>Metazoa</taxon>
        <taxon>Spiralia</taxon>
        <taxon>Lophotrochozoa</taxon>
        <taxon>Mollusca</taxon>
        <taxon>Gastropoda</taxon>
        <taxon>Patellogastropoda</taxon>
        <taxon>Patelloidea</taxon>
        <taxon>Patellidae</taxon>
        <taxon>Patella</taxon>
    </lineage>
</organism>
<keyword evidence="11" id="KW-0067">ATP-binding</keyword>
<gene>
    <name evidence="19" type="ORF">SNE40_004840</name>
</gene>
<evidence type="ECO:0000256" key="3">
    <source>
        <dbReference type="ARBA" id="ARBA00009903"/>
    </source>
</evidence>
<dbReference type="PANTHER" id="PTHR24356:SF414">
    <property type="entry name" value="NON-SPECIFIC SERINE_THREONINE PROTEIN KINASE"/>
    <property type="match status" value="1"/>
</dbReference>
<dbReference type="PANTHER" id="PTHR24356">
    <property type="entry name" value="SERINE/THREONINE-PROTEIN KINASE"/>
    <property type="match status" value="1"/>
</dbReference>
<evidence type="ECO:0000259" key="17">
    <source>
        <dbReference type="PROSITE" id="PS50106"/>
    </source>
</evidence>
<keyword evidence="9" id="KW-0547">Nucleotide-binding</keyword>
<proteinExistence type="inferred from homology"/>
<feature type="region of interest" description="Disordered" evidence="15">
    <location>
        <begin position="1"/>
        <end position="21"/>
    </location>
</feature>
<evidence type="ECO:0000256" key="6">
    <source>
        <dbReference type="ARBA" id="ARBA00022527"/>
    </source>
</evidence>
<dbReference type="PROSITE" id="PS51285">
    <property type="entry name" value="AGC_KINASE_CTER"/>
    <property type="match status" value="1"/>
</dbReference>
<feature type="compositionally biased region" description="Low complexity" evidence="15">
    <location>
        <begin position="1262"/>
        <end position="1286"/>
    </location>
</feature>
<reference evidence="19 20" key="1">
    <citation type="submission" date="2024-01" db="EMBL/GenBank/DDBJ databases">
        <title>The genome of the rayed Mediterranean limpet Patella caerulea (Linnaeus, 1758).</title>
        <authorList>
            <person name="Anh-Thu Weber A."/>
            <person name="Halstead-Nussloch G."/>
        </authorList>
    </citation>
    <scope>NUCLEOTIDE SEQUENCE [LARGE SCALE GENOMIC DNA]</scope>
    <source>
        <strain evidence="19">AATW-2023a</strain>
        <tissue evidence="19">Whole specimen</tissue>
    </source>
</reference>
<keyword evidence="6" id="KW-0723">Serine/threonine-protein kinase</keyword>
<dbReference type="GO" id="GO:0035556">
    <property type="term" value="P:intracellular signal transduction"/>
    <property type="evidence" value="ECO:0007669"/>
    <property type="project" value="TreeGrafter"/>
</dbReference>
<dbReference type="InterPro" id="IPR015022">
    <property type="entry name" value="MAST_pre-PK_dom"/>
</dbReference>
<feature type="region of interest" description="Disordered" evidence="15">
    <location>
        <begin position="289"/>
        <end position="323"/>
    </location>
</feature>
<dbReference type="FunFam" id="2.30.42.10:FF:000008">
    <property type="entry name" value="microtubule-associated serine/threonine-protein kinase 4 isoform X2"/>
    <property type="match status" value="1"/>
</dbReference>
<dbReference type="Gene3D" id="2.30.42.10">
    <property type="match status" value="1"/>
</dbReference>
<dbReference type="FunFam" id="1.10.510.10:FF:000012">
    <property type="entry name" value="microtubule-associated serine/threonine-protein kinase 2 isoform X1"/>
    <property type="match status" value="1"/>
</dbReference>
<keyword evidence="20" id="KW-1185">Reference proteome</keyword>
<dbReference type="Pfam" id="PF17820">
    <property type="entry name" value="PDZ_6"/>
    <property type="match status" value="1"/>
</dbReference>
<comment type="cofactor">
    <cofactor evidence="1">
        <name>Mg(2+)</name>
        <dbReference type="ChEBI" id="CHEBI:18420"/>
    </cofactor>
</comment>
<feature type="compositionally biased region" description="Basic residues" evidence="15">
    <location>
        <begin position="1205"/>
        <end position="1216"/>
    </location>
</feature>
<dbReference type="Pfam" id="PF00069">
    <property type="entry name" value="Pkinase"/>
    <property type="match status" value="1"/>
</dbReference>
<evidence type="ECO:0000256" key="10">
    <source>
        <dbReference type="ARBA" id="ARBA00022777"/>
    </source>
</evidence>
<accession>A0AAN8KCU4</accession>
<dbReference type="CDD" id="cd05609">
    <property type="entry name" value="STKc_MAST"/>
    <property type="match status" value="1"/>
</dbReference>
<feature type="compositionally biased region" description="Low complexity" evidence="15">
    <location>
        <begin position="1235"/>
        <end position="1244"/>
    </location>
</feature>
<dbReference type="Pfam" id="PF08926">
    <property type="entry name" value="DUF1908"/>
    <property type="match status" value="1"/>
</dbReference>
<dbReference type="GO" id="GO:0005524">
    <property type="term" value="F:ATP binding"/>
    <property type="evidence" value="ECO:0007669"/>
    <property type="project" value="UniProtKB-KW"/>
</dbReference>
<feature type="region of interest" description="Disordered" evidence="15">
    <location>
        <begin position="243"/>
        <end position="270"/>
    </location>
</feature>